<keyword evidence="1" id="KW-0677">Repeat</keyword>
<feature type="domain" description="DRBM" evidence="5">
    <location>
        <begin position="1"/>
        <end position="70"/>
    </location>
</feature>
<feature type="region of interest" description="Disordered" evidence="4">
    <location>
        <begin position="192"/>
        <end position="218"/>
    </location>
</feature>
<sequence length="541" mass="60063">MHKSRLQELCQRRRWELPVYQFRKEGSDHVPRFQATVIVQDCSFSTHSFFNSSKEAQNDAAKVAIDYLSGSQRPSLSYPPLSTSTSTPDRVNESIGEISDDHGAQLLIPRENDESKSARVDSAFKNLLQELAHRKGYQLPTYVTVVNGEVHLPTFLSTVKVGGQCFTGQEAKTKKQAELSAAKVAYTTLQQRPSSIEMNSSPTTDGELQEANRTPSRNQIAVNDDSSRELRHTYKNQLQIYAAKRNLGLPLYSWERMGPPHACSFKCKVVVDGKTYESQEFYPTLAKAEHAAAKVALMSLSPDNVEEDESIYKNLLQDLVQKYRYPLPIYNTKKSGELHSPVFFSTVEVKGQIFRGLEARTKKQAEMSAAKIAYTSLRQCEKSSQSPKMLPSTVQQEATLQIATSLCHPDLVSYLDRNFQLQLPEANERVSNGIGNNGELIASSGMELNSTTTRASTSSASSVHLLGQHLSLSSFPCEVDSAVVKPSNTEGVVVANNSHLTKIVVHPQRMQMLYPPDITVLPAGNEEWAAVNIPPQLNLNQ</sequence>
<dbReference type="EMBL" id="JAIWQS010000002">
    <property type="protein sequence ID" value="KAJ8771647.1"/>
    <property type="molecule type" value="Genomic_DNA"/>
</dbReference>
<dbReference type="SMART" id="SM00358">
    <property type="entry name" value="DSRM"/>
    <property type="match status" value="4"/>
</dbReference>
<dbReference type="InterPro" id="IPR014720">
    <property type="entry name" value="dsRBD_dom"/>
</dbReference>
<evidence type="ECO:0000256" key="3">
    <source>
        <dbReference type="PROSITE-ProRule" id="PRU00266"/>
    </source>
</evidence>
<dbReference type="PROSITE" id="PS50137">
    <property type="entry name" value="DS_RBD"/>
    <property type="match status" value="4"/>
</dbReference>
<evidence type="ECO:0000313" key="6">
    <source>
        <dbReference type="EMBL" id="KAJ8771647.1"/>
    </source>
</evidence>
<dbReference type="GO" id="GO:0003723">
    <property type="term" value="F:RNA binding"/>
    <property type="evidence" value="ECO:0007669"/>
    <property type="project" value="UniProtKB-UniRule"/>
</dbReference>
<feature type="compositionally biased region" description="Low complexity" evidence="4">
    <location>
        <begin position="74"/>
        <end position="88"/>
    </location>
</feature>
<accession>A0AAV8TXJ4</accession>
<evidence type="ECO:0000256" key="4">
    <source>
        <dbReference type="SAM" id="MobiDB-lite"/>
    </source>
</evidence>
<evidence type="ECO:0000259" key="5">
    <source>
        <dbReference type="PROSITE" id="PS50137"/>
    </source>
</evidence>
<evidence type="ECO:0000256" key="1">
    <source>
        <dbReference type="ARBA" id="ARBA00022737"/>
    </source>
</evidence>
<dbReference type="Gene3D" id="3.30.160.20">
    <property type="match status" value="4"/>
</dbReference>
<organism evidence="6 7">
    <name type="scientific">Erythroxylum novogranatense</name>
    <dbReference type="NCBI Taxonomy" id="1862640"/>
    <lineage>
        <taxon>Eukaryota</taxon>
        <taxon>Viridiplantae</taxon>
        <taxon>Streptophyta</taxon>
        <taxon>Embryophyta</taxon>
        <taxon>Tracheophyta</taxon>
        <taxon>Spermatophyta</taxon>
        <taxon>Magnoliopsida</taxon>
        <taxon>eudicotyledons</taxon>
        <taxon>Gunneridae</taxon>
        <taxon>Pentapetalae</taxon>
        <taxon>rosids</taxon>
        <taxon>fabids</taxon>
        <taxon>Malpighiales</taxon>
        <taxon>Erythroxylaceae</taxon>
        <taxon>Erythroxylum</taxon>
    </lineage>
</organism>
<evidence type="ECO:0000256" key="2">
    <source>
        <dbReference type="ARBA" id="ARBA00022884"/>
    </source>
</evidence>
<reference evidence="6 7" key="1">
    <citation type="submission" date="2021-09" db="EMBL/GenBank/DDBJ databases">
        <title>Genomic insights and catalytic innovation underlie evolution of tropane alkaloids biosynthesis.</title>
        <authorList>
            <person name="Wang Y.-J."/>
            <person name="Tian T."/>
            <person name="Huang J.-P."/>
            <person name="Huang S.-X."/>
        </authorList>
    </citation>
    <scope>NUCLEOTIDE SEQUENCE [LARGE SCALE GENOMIC DNA]</scope>
    <source>
        <strain evidence="6">KIB-2018</strain>
        <tissue evidence="6">Leaf</tissue>
    </source>
</reference>
<dbReference type="Proteomes" id="UP001159364">
    <property type="component" value="Linkage Group LG02"/>
</dbReference>
<dbReference type="AlphaFoldDB" id="A0AAV8TXJ4"/>
<proteinExistence type="predicted"/>
<feature type="domain" description="DRBM" evidence="5">
    <location>
        <begin position="233"/>
        <end position="302"/>
    </location>
</feature>
<dbReference type="Pfam" id="PF00035">
    <property type="entry name" value="dsrm"/>
    <property type="match status" value="4"/>
</dbReference>
<comment type="caution">
    <text evidence="6">The sequence shown here is derived from an EMBL/GenBank/DDBJ whole genome shotgun (WGS) entry which is preliminary data.</text>
</comment>
<evidence type="ECO:0000313" key="7">
    <source>
        <dbReference type="Proteomes" id="UP001159364"/>
    </source>
</evidence>
<keyword evidence="7" id="KW-1185">Reference proteome</keyword>
<feature type="domain" description="DRBM" evidence="5">
    <location>
        <begin position="311"/>
        <end position="379"/>
    </location>
</feature>
<feature type="domain" description="DRBM" evidence="5">
    <location>
        <begin position="123"/>
        <end position="191"/>
    </location>
</feature>
<dbReference type="PANTHER" id="PTHR46031:SF16">
    <property type="entry name" value="DOUBLE-STRANDED RNA-BINDING PROTEIN 4"/>
    <property type="match status" value="1"/>
</dbReference>
<keyword evidence="2 3" id="KW-0694">RNA-binding</keyword>
<name>A0AAV8TXJ4_9ROSI</name>
<gene>
    <name evidence="6" type="ORF">K2173_026824</name>
</gene>
<dbReference type="PANTHER" id="PTHR46031">
    <property type="match status" value="1"/>
</dbReference>
<dbReference type="SUPFAM" id="SSF54768">
    <property type="entry name" value="dsRNA-binding domain-like"/>
    <property type="match status" value="4"/>
</dbReference>
<protein>
    <recommendedName>
        <fullName evidence="5">DRBM domain-containing protein</fullName>
    </recommendedName>
</protein>
<feature type="region of interest" description="Disordered" evidence="4">
    <location>
        <begin position="71"/>
        <end position="90"/>
    </location>
</feature>